<name>A0A1G7APP6_9ACTN</name>
<dbReference type="STRING" id="675864.SAMN04489747_2692"/>
<dbReference type="InterPro" id="IPR049366">
    <property type="entry name" value="RGL11_C"/>
</dbReference>
<accession>A0A1G7APP6</accession>
<dbReference type="SUPFAM" id="SSF69318">
    <property type="entry name" value="Integrin alpha N-terminal domain"/>
    <property type="match status" value="1"/>
</dbReference>
<dbReference type="EMBL" id="LT629688">
    <property type="protein sequence ID" value="SDE16838.1"/>
    <property type="molecule type" value="Genomic_DNA"/>
</dbReference>
<evidence type="ECO:0000313" key="4">
    <source>
        <dbReference type="EMBL" id="SDE16838.1"/>
    </source>
</evidence>
<dbReference type="InterPro" id="IPR013783">
    <property type="entry name" value="Ig-like_fold"/>
</dbReference>
<dbReference type="InterPro" id="IPR041624">
    <property type="entry name" value="RGI_lyase"/>
</dbReference>
<evidence type="ECO:0000313" key="5">
    <source>
        <dbReference type="Proteomes" id="UP000198546"/>
    </source>
</evidence>
<gene>
    <name evidence="4" type="ORF">SAMN04489747_2692</name>
</gene>
<dbReference type="SUPFAM" id="SSF81296">
    <property type="entry name" value="E set domains"/>
    <property type="match status" value="1"/>
</dbReference>
<evidence type="ECO:0000259" key="2">
    <source>
        <dbReference type="Pfam" id="PF18370"/>
    </source>
</evidence>
<dbReference type="Pfam" id="PF18370">
    <property type="entry name" value="RGI_lyase"/>
    <property type="match status" value="1"/>
</dbReference>
<feature type="domain" description="Rhamnogalacturonan lyase family 11 C-terminal" evidence="3">
    <location>
        <begin position="135"/>
        <end position="641"/>
    </location>
</feature>
<feature type="domain" description="Rhamnogalacturonan I lyase beta-sheet" evidence="2">
    <location>
        <begin position="45"/>
        <end position="130"/>
    </location>
</feature>
<keyword evidence="1" id="KW-0732">Signal</keyword>
<feature type="signal peptide" evidence="1">
    <location>
        <begin position="1"/>
        <end position="31"/>
    </location>
</feature>
<dbReference type="Gene3D" id="2.60.40.10">
    <property type="entry name" value="Immunoglobulins"/>
    <property type="match status" value="2"/>
</dbReference>
<dbReference type="Pfam" id="PF21348">
    <property type="entry name" value="RGL11_C"/>
    <property type="match status" value="1"/>
</dbReference>
<evidence type="ECO:0000259" key="3">
    <source>
        <dbReference type="Pfam" id="PF21348"/>
    </source>
</evidence>
<reference evidence="4 5" key="1">
    <citation type="submission" date="2016-10" db="EMBL/GenBank/DDBJ databases">
        <authorList>
            <person name="de Groot N.N."/>
        </authorList>
    </citation>
    <scope>NUCLEOTIDE SEQUENCE [LARGE SCALE GENOMIC DNA]</scope>
    <source>
        <strain evidence="4 5">MON 2.2</strain>
    </source>
</reference>
<dbReference type="Proteomes" id="UP000198546">
    <property type="component" value="Chromosome i"/>
</dbReference>
<sequence length="753" mass="80651">MSRAPFPRPLRATLVPALALALATTVLPAVADEADPAPADGVLVRQAERLDRSPVAVSVDGGVFVGWRLLGLDPDSIGFHVYRDGARVTDQPVTATTNLLDAGGTPGARYRLSTVVDGIERWAGEEFAVWDSQTLDVPLDKPADGTNEDGQPYSYRANDASVGDLDGDGQYELVLKWDPTNSQDNSRAGYTGNVYVDAYELDGTRLWRVDLGRNIRAGAHYTQFQVVDLDGDGTAEVSMKTADGTVDGAGTVIGDASADHRNASGYVLAGPEFLTVFDGGTGAALDTEPYLPPRGVVSSWGDGYGNRVDRFLAGVAYLDGEHPSLVMSRGYYTRTVIATWDFDGDELTQRWVFDSDQAGRQYTGQGNHELAVVDVDGDQRDEIVFGSMTIADDGSVLYNTGLGHGDALHVSDFDPSRPGQEVFAAHESMSSSGGRGATFRAAATGEVLWSIPATRDTGRAAMADIDPSHPGAEGWAVGGSAAWNSPEGQLRSASGELVSESIPAANFLTWWDGDLLREITDHEWTEASRTGVPTISKWDPETATEELLYRADGTLSSNDTKGNPALQADLLGDWREELVTRTEDSTALRIATTVDLTDVRLRTLMSDPQYRMGVAWQNTAYNQPPHPSYFLGEGMTPPPAPSIAYTGADPGPGERVDGPATAAPATPQVRATARSGDDVTLTVTVPRGQNAQVVRVHEDGELLRTVDVVDATPARQQLVVELPDRPAGTHTYRVELENQHGTSSAEIRVRVRG</sequence>
<dbReference type="PANTHER" id="PTHR43118">
    <property type="entry name" value="RHAMNOGALACTURONAN LYASE (EUROFUNG)"/>
    <property type="match status" value="1"/>
</dbReference>
<proteinExistence type="predicted"/>
<feature type="chain" id="PRO_5009240601" evidence="1">
    <location>
        <begin position="32"/>
        <end position="753"/>
    </location>
</feature>
<dbReference type="GO" id="GO:0005975">
    <property type="term" value="P:carbohydrate metabolic process"/>
    <property type="evidence" value="ECO:0007669"/>
    <property type="project" value="UniProtKB-ARBA"/>
</dbReference>
<dbReference type="RefSeq" id="WP_172804041.1">
    <property type="nucleotide sequence ID" value="NZ_LT629688.1"/>
</dbReference>
<dbReference type="InterPro" id="IPR028994">
    <property type="entry name" value="Integrin_alpha_N"/>
</dbReference>
<dbReference type="PANTHER" id="PTHR43118:SF1">
    <property type="entry name" value="RHAMNOGALACTURONAN LYASE (EUROFUNG)"/>
    <property type="match status" value="1"/>
</dbReference>
<keyword evidence="5" id="KW-1185">Reference proteome</keyword>
<protein>
    <submittedName>
        <fullName evidence="4">Uncharacterized protein</fullName>
    </submittedName>
</protein>
<dbReference type="InterPro" id="IPR014756">
    <property type="entry name" value="Ig_E-set"/>
</dbReference>
<dbReference type="CDD" id="cd10318">
    <property type="entry name" value="RGL11"/>
    <property type="match status" value="1"/>
</dbReference>
<dbReference type="AlphaFoldDB" id="A0A1G7APP6"/>
<dbReference type="InterPro" id="IPR034641">
    <property type="entry name" value="RGL11"/>
</dbReference>
<evidence type="ECO:0000256" key="1">
    <source>
        <dbReference type="SAM" id="SignalP"/>
    </source>
</evidence>
<organism evidence="4 5">
    <name type="scientific">Auraticoccus monumenti</name>
    <dbReference type="NCBI Taxonomy" id="675864"/>
    <lineage>
        <taxon>Bacteria</taxon>
        <taxon>Bacillati</taxon>
        <taxon>Actinomycetota</taxon>
        <taxon>Actinomycetes</taxon>
        <taxon>Propionibacteriales</taxon>
        <taxon>Propionibacteriaceae</taxon>
        <taxon>Auraticoccus</taxon>
    </lineage>
</organism>